<evidence type="ECO:0000313" key="2">
    <source>
        <dbReference type="Proteomes" id="UP000015106"/>
    </source>
</evidence>
<accession>A0A8R7K075</accession>
<dbReference type="Gramene" id="TuG1812G0100002234.01.T01">
    <property type="protein sequence ID" value="TuG1812G0100002234.01.T01.cds387303"/>
    <property type="gene ID" value="TuG1812G0100002234.01"/>
</dbReference>
<organism evidence="1 2">
    <name type="scientific">Triticum urartu</name>
    <name type="common">Red wild einkorn</name>
    <name type="synonym">Crithodium urartu</name>
    <dbReference type="NCBI Taxonomy" id="4572"/>
    <lineage>
        <taxon>Eukaryota</taxon>
        <taxon>Viridiplantae</taxon>
        <taxon>Streptophyta</taxon>
        <taxon>Embryophyta</taxon>
        <taxon>Tracheophyta</taxon>
        <taxon>Spermatophyta</taxon>
        <taxon>Magnoliopsida</taxon>
        <taxon>Liliopsida</taxon>
        <taxon>Poales</taxon>
        <taxon>Poaceae</taxon>
        <taxon>BOP clade</taxon>
        <taxon>Pooideae</taxon>
        <taxon>Triticodae</taxon>
        <taxon>Triticeae</taxon>
        <taxon>Triticinae</taxon>
        <taxon>Triticum</taxon>
    </lineage>
</organism>
<protein>
    <submittedName>
        <fullName evidence="1">Uncharacterized protein</fullName>
    </submittedName>
</protein>
<dbReference type="EnsemblPlants" id="TuG1812G0100002234.01.T01">
    <property type="protein sequence ID" value="TuG1812G0100002234.01.T01.cds387303"/>
    <property type="gene ID" value="TuG1812G0100002234.01"/>
</dbReference>
<reference evidence="2" key="1">
    <citation type="journal article" date="2013" name="Nature">
        <title>Draft genome of the wheat A-genome progenitor Triticum urartu.</title>
        <authorList>
            <person name="Ling H.Q."/>
            <person name="Zhao S."/>
            <person name="Liu D."/>
            <person name="Wang J."/>
            <person name="Sun H."/>
            <person name="Zhang C."/>
            <person name="Fan H."/>
            <person name="Li D."/>
            <person name="Dong L."/>
            <person name="Tao Y."/>
            <person name="Gao C."/>
            <person name="Wu H."/>
            <person name="Li Y."/>
            <person name="Cui Y."/>
            <person name="Guo X."/>
            <person name="Zheng S."/>
            <person name="Wang B."/>
            <person name="Yu K."/>
            <person name="Liang Q."/>
            <person name="Yang W."/>
            <person name="Lou X."/>
            <person name="Chen J."/>
            <person name="Feng M."/>
            <person name="Jian J."/>
            <person name="Zhang X."/>
            <person name="Luo G."/>
            <person name="Jiang Y."/>
            <person name="Liu J."/>
            <person name="Wang Z."/>
            <person name="Sha Y."/>
            <person name="Zhang B."/>
            <person name="Wu H."/>
            <person name="Tang D."/>
            <person name="Shen Q."/>
            <person name="Xue P."/>
            <person name="Zou S."/>
            <person name="Wang X."/>
            <person name="Liu X."/>
            <person name="Wang F."/>
            <person name="Yang Y."/>
            <person name="An X."/>
            <person name="Dong Z."/>
            <person name="Zhang K."/>
            <person name="Zhang X."/>
            <person name="Luo M.C."/>
            <person name="Dvorak J."/>
            <person name="Tong Y."/>
            <person name="Wang J."/>
            <person name="Yang H."/>
            <person name="Li Z."/>
            <person name="Wang D."/>
            <person name="Zhang A."/>
            <person name="Wang J."/>
        </authorList>
    </citation>
    <scope>NUCLEOTIDE SEQUENCE</scope>
    <source>
        <strain evidence="2">cv. G1812</strain>
    </source>
</reference>
<proteinExistence type="predicted"/>
<sequence length="70" mass="7221">MLLDLDVVTMAVETGVDFNEVGAVVVADGSSTKEGVEDVALVNTAVVEAEVVLMVDRALREDGGDGDDTP</sequence>
<keyword evidence="2" id="KW-1185">Reference proteome</keyword>
<reference evidence="1" key="2">
    <citation type="submission" date="2018-03" db="EMBL/GenBank/DDBJ databases">
        <title>The Triticum urartu genome reveals the dynamic nature of wheat genome evolution.</title>
        <authorList>
            <person name="Ling H."/>
            <person name="Ma B."/>
            <person name="Shi X."/>
            <person name="Liu H."/>
            <person name="Dong L."/>
            <person name="Sun H."/>
            <person name="Cao Y."/>
            <person name="Gao Q."/>
            <person name="Zheng S."/>
            <person name="Li Y."/>
            <person name="Yu Y."/>
            <person name="Du H."/>
            <person name="Qi M."/>
            <person name="Li Y."/>
            <person name="Yu H."/>
            <person name="Cui Y."/>
            <person name="Wang N."/>
            <person name="Chen C."/>
            <person name="Wu H."/>
            <person name="Zhao Y."/>
            <person name="Zhang J."/>
            <person name="Li Y."/>
            <person name="Zhou W."/>
            <person name="Zhang B."/>
            <person name="Hu W."/>
            <person name="Eijk M."/>
            <person name="Tang J."/>
            <person name="Witsenboer H."/>
            <person name="Zhao S."/>
            <person name="Li Z."/>
            <person name="Zhang A."/>
            <person name="Wang D."/>
            <person name="Liang C."/>
        </authorList>
    </citation>
    <scope>NUCLEOTIDE SEQUENCE [LARGE SCALE GENOMIC DNA]</scope>
    <source>
        <strain evidence="1">cv. G1812</strain>
    </source>
</reference>
<evidence type="ECO:0000313" key="1">
    <source>
        <dbReference type="EnsemblPlants" id="TuG1812G0100002234.01.T01.cds387303"/>
    </source>
</evidence>
<reference evidence="1" key="3">
    <citation type="submission" date="2022-06" db="UniProtKB">
        <authorList>
            <consortium name="EnsemblPlants"/>
        </authorList>
    </citation>
    <scope>IDENTIFICATION</scope>
</reference>
<dbReference type="Proteomes" id="UP000015106">
    <property type="component" value="Chromosome 1"/>
</dbReference>
<name>A0A8R7K075_TRIUA</name>
<dbReference type="AlphaFoldDB" id="A0A8R7K075"/>